<dbReference type="InterPro" id="IPR008772">
    <property type="entry name" value="Phosphonate_metab_PhnH"/>
</dbReference>
<dbReference type="InterPro" id="IPR038058">
    <property type="entry name" value="PhnH-like_sp"/>
</dbReference>
<keyword evidence="2" id="KW-1185">Reference proteome</keyword>
<proteinExistence type="predicted"/>
<accession>A0A4R3NYE2</accession>
<gene>
    <name evidence="1" type="ORF">EDC90_1001123</name>
</gene>
<name>A0A4R3NYE2_9HYPH</name>
<evidence type="ECO:0000313" key="2">
    <source>
        <dbReference type="Proteomes" id="UP000295097"/>
    </source>
</evidence>
<dbReference type="SUPFAM" id="SSF159709">
    <property type="entry name" value="PhnH-like"/>
    <property type="match status" value="1"/>
</dbReference>
<evidence type="ECO:0000313" key="1">
    <source>
        <dbReference type="EMBL" id="TCT44985.1"/>
    </source>
</evidence>
<dbReference type="Gene3D" id="3.40.50.11310">
    <property type="entry name" value="Bacterial phosphonate metabolism protein PhnH"/>
    <property type="match status" value="1"/>
</dbReference>
<dbReference type="NCBIfam" id="TIGR03292">
    <property type="entry name" value="PhnH_redo"/>
    <property type="match status" value="1"/>
</dbReference>
<comment type="caution">
    <text evidence="1">The sequence shown here is derived from an EMBL/GenBank/DDBJ whole genome shotgun (WGS) entry which is preliminary data.</text>
</comment>
<organism evidence="1 2">
    <name type="scientific">Martelella mediterranea</name>
    <dbReference type="NCBI Taxonomy" id="293089"/>
    <lineage>
        <taxon>Bacteria</taxon>
        <taxon>Pseudomonadati</taxon>
        <taxon>Pseudomonadota</taxon>
        <taxon>Alphaproteobacteria</taxon>
        <taxon>Hyphomicrobiales</taxon>
        <taxon>Aurantimonadaceae</taxon>
        <taxon>Martelella</taxon>
    </lineage>
</organism>
<sequence>MEEKNAILHGGFDNPVFDSQSVFRAVMDGMAEPGTIRQIEAETLAPEPVGPAMSAVLLALADADTPVWLTSTLSATALKSWLSFHCGAKETEEKALAGFAVIEKNAAIPSFELFATGSQEYPDRSTTLIIELPSFEGGETITLSGPGISGTRAIAPQGLPPHFLARWAGNRASFPRGIDIIFTCGRQLFCLSRSTTITA</sequence>
<dbReference type="Pfam" id="PF05845">
    <property type="entry name" value="PhnH"/>
    <property type="match status" value="1"/>
</dbReference>
<protein>
    <submittedName>
        <fullName evidence="1">Alpha-D-ribose 1-methylphosphonate 5-triphosphate synthase subunit PhnH</fullName>
    </submittedName>
</protein>
<dbReference type="AlphaFoldDB" id="A0A4R3NYE2"/>
<dbReference type="Proteomes" id="UP000295097">
    <property type="component" value="Unassembled WGS sequence"/>
</dbReference>
<dbReference type="PIRSF" id="PIRSF020680">
    <property type="entry name" value="PhnH"/>
    <property type="match status" value="1"/>
</dbReference>
<dbReference type="GO" id="GO:0019634">
    <property type="term" value="P:organic phosphonate metabolic process"/>
    <property type="evidence" value="ECO:0007669"/>
    <property type="project" value="InterPro"/>
</dbReference>
<reference evidence="1 2" key="1">
    <citation type="submission" date="2019-03" db="EMBL/GenBank/DDBJ databases">
        <title>Freshwater and sediment microbial communities from various areas in North America, analyzing microbe dynamics in response to fracking.</title>
        <authorList>
            <person name="Lamendella R."/>
        </authorList>
    </citation>
    <scope>NUCLEOTIDE SEQUENCE [LARGE SCALE GENOMIC DNA]</scope>
    <source>
        <strain evidence="1 2">175.2</strain>
    </source>
</reference>
<dbReference type="EMBL" id="SMAR01000001">
    <property type="protein sequence ID" value="TCT44985.1"/>
    <property type="molecule type" value="Genomic_DNA"/>
</dbReference>
<dbReference type="OrthoDB" id="9814509at2"/>
<dbReference type="RefSeq" id="WP_132307452.1">
    <property type="nucleotide sequence ID" value="NZ_SMAR01000001.1"/>
</dbReference>